<name>A0AAD2PTZ4_9STRA</name>
<evidence type="ECO:0000256" key="1">
    <source>
        <dbReference type="SAM" id="MobiDB-lite"/>
    </source>
</evidence>
<dbReference type="EMBL" id="CAKOGP040001715">
    <property type="protein sequence ID" value="CAJ1946835.1"/>
    <property type="molecule type" value="Genomic_DNA"/>
</dbReference>
<feature type="compositionally biased region" description="Basic and acidic residues" evidence="1">
    <location>
        <begin position="1"/>
        <end position="13"/>
    </location>
</feature>
<sequence>MDIMKRRDTEQSRPQHAKNKRDVIGLRGKNFRGKDSRYEYTVGQTPTIRNIASASGESKGHRHRFELSTYMGTGDQISYLEQFFNNEVRGSYIESLLSTEDGSHPDMEMVLLWCRRNQLIHHTVSALDGTGIDDLMKAMTRLAMQSRQDLAIESRSKDTLSWSLNEELDLHRRFNESKKCPFPFYRCCN</sequence>
<evidence type="ECO:0000313" key="2">
    <source>
        <dbReference type="EMBL" id="CAJ1946835.1"/>
    </source>
</evidence>
<reference evidence="2" key="1">
    <citation type="submission" date="2023-08" db="EMBL/GenBank/DDBJ databases">
        <authorList>
            <person name="Audoor S."/>
            <person name="Bilcke G."/>
        </authorList>
    </citation>
    <scope>NUCLEOTIDE SEQUENCE</scope>
</reference>
<feature type="region of interest" description="Disordered" evidence="1">
    <location>
        <begin position="1"/>
        <end position="21"/>
    </location>
</feature>
<organism evidence="2 3">
    <name type="scientific">Cylindrotheca closterium</name>
    <dbReference type="NCBI Taxonomy" id="2856"/>
    <lineage>
        <taxon>Eukaryota</taxon>
        <taxon>Sar</taxon>
        <taxon>Stramenopiles</taxon>
        <taxon>Ochrophyta</taxon>
        <taxon>Bacillariophyta</taxon>
        <taxon>Bacillariophyceae</taxon>
        <taxon>Bacillariophycidae</taxon>
        <taxon>Bacillariales</taxon>
        <taxon>Bacillariaceae</taxon>
        <taxon>Cylindrotheca</taxon>
    </lineage>
</organism>
<gene>
    <name evidence="2" type="ORF">CYCCA115_LOCUS10860</name>
</gene>
<protein>
    <submittedName>
        <fullName evidence="2">Uncharacterized protein</fullName>
    </submittedName>
</protein>
<evidence type="ECO:0000313" key="3">
    <source>
        <dbReference type="Proteomes" id="UP001295423"/>
    </source>
</evidence>
<dbReference type="Proteomes" id="UP001295423">
    <property type="component" value="Unassembled WGS sequence"/>
</dbReference>
<comment type="caution">
    <text evidence="2">The sequence shown here is derived from an EMBL/GenBank/DDBJ whole genome shotgun (WGS) entry which is preliminary data.</text>
</comment>
<dbReference type="AlphaFoldDB" id="A0AAD2PTZ4"/>
<proteinExistence type="predicted"/>
<keyword evidence="3" id="KW-1185">Reference proteome</keyword>
<accession>A0AAD2PTZ4</accession>